<evidence type="ECO:0000256" key="2">
    <source>
        <dbReference type="ARBA" id="ARBA00010617"/>
    </source>
</evidence>
<accession>A0A8K0TP80</accession>
<evidence type="ECO:0000256" key="4">
    <source>
        <dbReference type="ARBA" id="ARBA00022723"/>
    </source>
</evidence>
<dbReference type="PANTHER" id="PTHR46300:SF7">
    <property type="entry name" value="P450, PUTATIVE (EUROFUNG)-RELATED"/>
    <property type="match status" value="1"/>
</dbReference>
<evidence type="ECO:0000256" key="9">
    <source>
        <dbReference type="RuleBase" id="RU000461"/>
    </source>
</evidence>
<dbReference type="InterPro" id="IPR036396">
    <property type="entry name" value="Cyt_P450_sf"/>
</dbReference>
<dbReference type="SUPFAM" id="SSF48264">
    <property type="entry name" value="Cytochrome P450"/>
    <property type="match status" value="1"/>
</dbReference>
<comment type="similarity">
    <text evidence="2 9">Belongs to the cytochrome P450 family.</text>
</comment>
<dbReference type="OrthoDB" id="2789670at2759"/>
<dbReference type="PRINTS" id="PR00385">
    <property type="entry name" value="P450"/>
</dbReference>
<dbReference type="PANTHER" id="PTHR46300">
    <property type="entry name" value="P450, PUTATIVE (EUROFUNG)-RELATED-RELATED"/>
    <property type="match status" value="1"/>
</dbReference>
<reference evidence="11" key="1">
    <citation type="journal article" date="2021" name="Nat. Commun.">
        <title>Genetic determinants of endophytism in the Arabidopsis root mycobiome.</title>
        <authorList>
            <person name="Mesny F."/>
            <person name="Miyauchi S."/>
            <person name="Thiergart T."/>
            <person name="Pickel B."/>
            <person name="Atanasova L."/>
            <person name="Karlsson M."/>
            <person name="Huettel B."/>
            <person name="Barry K.W."/>
            <person name="Haridas S."/>
            <person name="Chen C."/>
            <person name="Bauer D."/>
            <person name="Andreopoulos W."/>
            <person name="Pangilinan J."/>
            <person name="LaButti K."/>
            <person name="Riley R."/>
            <person name="Lipzen A."/>
            <person name="Clum A."/>
            <person name="Drula E."/>
            <person name="Henrissat B."/>
            <person name="Kohler A."/>
            <person name="Grigoriev I.V."/>
            <person name="Martin F.M."/>
            <person name="Hacquard S."/>
        </authorList>
    </citation>
    <scope>NUCLEOTIDE SEQUENCE</scope>
    <source>
        <strain evidence="11">MPI-CAGE-AT-0016</strain>
    </source>
</reference>
<feature type="binding site" description="axial binding residue" evidence="8">
    <location>
        <position position="421"/>
    </location>
    <ligand>
        <name>heme</name>
        <dbReference type="ChEBI" id="CHEBI:30413"/>
    </ligand>
    <ligandPart>
        <name>Fe</name>
        <dbReference type="ChEBI" id="CHEBI:18248"/>
    </ligandPart>
</feature>
<evidence type="ECO:0000256" key="5">
    <source>
        <dbReference type="ARBA" id="ARBA00023002"/>
    </source>
</evidence>
<keyword evidence="3 8" id="KW-0349">Heme</keyword>
<sequence>MAGVEFSSGHSSRPPPPPGPKGLPLLGNLNDLPTPDALEAHHWLEHKKLYGPLSSVSVLGQRLVIINDADIAFELLEKRSAKHSSRPKQVFAGEMVGWENSLGLSPYNSRFRTYRKNMSRIIGSKAAAAQYNNLQEAEVGHFLLHVLRSPDNLFDHIRKASGSVILKIAYGYTAEPLGHDILIDMAGDAMDKFARAAVPGAFMVDILPILKFVPDWLPGAGFKRAARQWGAELTQVAEKPYAFVKQQLARGKNDKSFLARLLEAGDSTDEEKWTNKWSAMSLYTAGADTTVSSIECFFLAMILFPDVQKKAQEEIDRVVGADRLPTTDDRSALPYVEAIVKEVLRWHPVAPMGLPHMSIEDDIFAGYFIPKGSMLFANVWHFTHDPDMYEDPMAFMPERFMGQEPAPDPSQFVFGFGRRICPGRLLADNALYLSIAQSLAVFDIGKAVEGGVEIQPEVKFTPGVVSHPQPYRYRITPRSSGHRALIMFQYG</sequence>
<dbReference type="InterPro" id="IPR002401">
    <property type="entry name" value="Cyt_P450_E_grp-I"/>
</dbReference>
<dbReference type="AlphaFoldDB" id="A0A8K0TP80"/>
<keyword evidence="7 9" id="KW-0503">Monooxygenase</keyword>
<dbReference type="PROSITE" id="PS00086">
    <property type="entry name" value="CYTOCHROME_P450"/>
    <property type="match status" value="1"/>
</dbReference>
<evidence type="ECO:0000313" key="12">
    <source>
        <dbReference type="Proteomes" id="UP000813385"/>
    </source>
</evidence>
<comment type="caution">
    <text evidence="11">The sequence shown here is derived from an EMBL/GenBank/DDBJ whole genome shotgun (WGS) entry which is preliminary data.</text>
</comment>
<dbReference type="Gene3D" id="1.10.630.10">
    <property type="entry name" value="Cytochrome P450"/>
    <property type="match status" value="1"/>
</dbReference>
<dbReference type="GO" id="GO:0004497">
    <property type="term" value="F:monooxygenase activity"/>
    <property type="evidence" value="ECO:0007669"/>
    <property type="project" value="UniProtKB-KW"/>
</dbReference>
<gene>
    <name evidence="11" type="ORF">B0T11DRAFT_308660</name>
</gene>
<evidence type="ECO:0000313" key="11">
    <source>
        <dbReference type="EMBL" id="KAH7374847.1"/>
    </source>
</evidence>
<dbReference type="Proteomes" id="UP000813385">
    <property type="component" value="Unassembled WGS sequence"/>
</dbReference>
<keyword evidence="6 8" id="KW-0408">Iron</keyword>
<protein>
    <submittedName>
        <fullName evidence="11">Cytochrome P450</fullName>
    </submittedName>
</protein>
<feature type="region of interest" description="Disordered" evidence="10">
    <location>
        <begin position="1"/>
        <end position="25"/>
    </location>
</feature>
<dbReference type="InterPro" id="IPR017972">
    <property type="entry name" value="Cyt_P450_CS"/>
</dbReference>
<dbReference type="GO" id="GO:0016705">
    <property type="term" value="F:oxidoreductase activity, acting on paired donors, with incorporation or reduction of molecular oxygen"/>
    <property type="evidence" value="ECO:0007669"/>
    <property type="project" value="InterPro"/>
</dbReference>
<dbReference type="GO" id="GO:0020037">
    <property type="term" value="F:heme binding"/>
    <property type="evidence" value="ECO:0007669"/>
    <property type="project" value="InterPro"/>
</dbReference>
<name>A0A8K0TP80_9PEZI</name>
<evidence type="ECO:0000256" key="6">
    <source>
        <dbReference type="ARBA" id="ARBA00023004"/>
    </source>
</evidence>
<evidence type="ECO:0000256" key="3">
    <source>
        <dbReference type="ARBA" id="ARBA00022617"/>
    </source>
</evidence>
<comment type="cofactor">
    <cofactor evidence="1 8">
        <name>heme</name>
        <dbReference type="ChEBI" id="CHEBI:30413"/>
    </cofactor>
</comment>
<evidence type="ECO:0000256" key="1">
    <source>
        <dbReference type="ARBA" id="ARBA00001971"/>
    </source>
</evidence>
<evidence type="ECO:0000256" key="10">
    <source>
        <dbReference type="SAM" id="MobiDB-lite"/>
    </source>
</evidence>
<dbReference type="GO" id="GO:0005506">
    <property type="term" value="F:iron ion binding"/>
    <property type="evidence" value="ECO:0007669"/>
    <property type="project" value="InterPro"/>
</dbReference>
<dbReference type="Pfam" id="PF00067">
    <property type="entry name" value="p450"/>
    <property type="match status" value="1"/>
</dbReference>
<proteinExistence type="inferred from homology"/>
<keyword evidence="5 9" id="KW-0560">Oxidoreductase</keyword>
<dbReference type="CDD" id="cd11065">
    <property type="entry name" value="CYP64-like"/>
    <property type="match status" value="1"/>
</dbReference>
<keyword evidence="12" id="KW-1185">Reference proteome</keyword>
<keyword evidence="4 8" id="KW-0479">Metal-binding</keyword>
<dbReference type="InterPro" id="IPR050364">
    <property type="entry name" value="Cytochrome_P450_fung"/>
</dbReference>
<evidence type="ECO:0000256" key="8">
    <source>
        <dbReference type="PIRSR" id="PIRSR602401-1"/>
    </source>
</evidence>
<dbReference type="InterPro" id="IPR001128">
    <property type="entry name" value="Cyt_P450"/>
</dbReference>
<dbReference type="PRINTS" id="PR00463">
    <property type="entry name" value="EP450I"/>
</dbReference>
<evidence type="ECO:0000256" key="7">
    <source>
        <dbReference type="ARBA" id="ARBA00023033"/>
    </source>
</evidence>
<organism evidence="11 12">
    <name type="scientific">Plectosphaerella cucumerina</name>
    <dbReference type="NCBI Taxonomy" id="40658"/>
    <lineage>
        <taxon>Eukaryota</taxon>
        <taxon>Fungi</taxon>
        <taxon>Dikarya</taxon>
        <taxon>Ascomycota</taxon>
        <taxon>Pezizomycotina</taxon>
        <taxon>Sordariomycetes</taxon>
        <taxon>Hypocreomycetidae</taxon>
        <taxon>Glomerellales</taxon>
        <taxon>Plectosphaerellaceae</taxon>
        <taxon>Plectosphaerella</taxon>
    </lineage>
</organism>
<dbReference type="EMBL" id="JAGPXD010000001">
    <property type="protein sequence ID" value="KAH7374847.1"/>
    <property type="molecule type" value="Genomic_DNA"/>
</dbReference>